<dbReference type="GO" id="GO:0016165">
    <property type="term" value="F:linoleate 13S-lipoxygenase activity"/>
    <property type="evidence" value="ECO:0007669"/>
    <property type="project" value="UniProtKB-EC"/>
</dbReference>
<keyword evidence="1" id="KW-0479">Metal-binding</keyword>
<evidence type="ECO:0000313" key="4">
    <source>
        <dbReference type="EMBL" id="CAA0103728.1"/>
    </source>
</evidence>
<proteinExistence type="predicted"/>
<accession>A0A5S9PHU1</accession>
<dbReference type="InterPro" id="IPR036226">
    <property type="entry name" value="LipOase_C_sf"/>
</dbReference>
<dbReference type="PROSITE" id="PS51393">
    <property type="entry name" value="LIPOXYGENASE_3"/>
    <property type="match status" value="1"/>
</dbReference>
<dbReference type="SUPFAM" id="SSF48484">
    <property type="entry name" value="Lipoxigenase"/>
    <property type="match status" value="1"/>
</dbReference>
<dbReference type="GO" id="GO:0034440">
    <property type="term" value="P:lipid oxidation"/>
    <property type="evidence" value="ECO:0007669"/>
    <property type="project" value="InterPro"/>
</dbReference>
<dbReference type="InterPro" id="IPR000907">
    <property type="entry name" value="LipOase"/>
</dbReference>
<dbReference type="Gene3D" id="1.20.245.10">
    <property type="entry name" value="Lipoxygenase-1, Domain 5"/>
    <property type="match status" value="1"/>
</dbReference>
<sequence length="723" mass="81552">MYNSHAHPTLPQDDSVDQRKQRAFDLALARTAYNYMVSYMDPVPISASVPKDEEFTPDYFAEVAKVFLELADNFEDTVTRLLLKELTDDFNYKDLKAVKDLEKAWKELRRAIEKSSFTKVFTDFHLVFDFLVALKDLPGALIRKTLSGASRLPQEITAAIKGFVEVFEQFKDEGFTAFLKSTLFDVLDTGNGREYLQALKFEDYNELFDSLPKPFNLELPLREWMTEKDPNKISLQDWYFGYLQTGGYNTTNLRGVRLSKDEAKEAELLEDVLAKMPITDSVFQAVLGDKSVTLAAAAENKRLFVCDYTMLDGIEGGELNGKMRYPVAPVALFYWNETPPEGYPSGGAMQPIAIQMGQVFDEETTPIFTPGDVNGNNDADGSKWLMAKMAVNNACAVQHETVAHLGACHLVIDPMIVAANRQLDERHPLLVLLKPHFRYTLPINNGAINSLIVPGGVVASVVSSKLSGSAKMIVEAHEKWRFDEQYPDRLFALRGVDKDALPGFPFREDTQDLWQATRAYIGKYLAIYYQADTDAQTRERLLADTELQAWINEMVNPRRAATKGMNGLTQLEDGTYQIDSLDYLSEVVSLIIYTASAQHASVNYAQYPLMTYIPSVSGTLYSTPPTRSDVVTDQGLSWLPPLDVALYQISFGWLLSGVQWDKLGHYKDHKDEPCFTDSRVMPIISEFQKALKAIESDIVERNRVRPYPYEFQLPSKVPNSISI</sequence>
<evidence type="ECO:0000259" key="3">
    <source>
        <dbReference type="PROSITE" id="PS51393"/>
    </source>
</evidence>
<dbReference type="InterPro" id="IPR013819">
    <property type="entry name" value="LipOase_C"/>
</dbReference>
<dbReference type="EC" id="1.13.11.12" evidence="4"/>
<dbReference type="PANTHER" id="PTHR11771">
    <property type="entry name" value="LIPOXYGENASE"/>
    <property type="match status" value="1"/>
</dbReference>
<name>A0A5S9PHU1_9GAMM</name>
<evidence type="ECO:0000313" key="5">
    <source>
        <dbReference type="Proteomes" id="UP000441399"/>
    </source>
</evidence>
<dbReference type="Gene3D" id="3.10.450.60">
    <property type="match status" value="1"/>
</dbReference>
<keyword evidence="5" id="KW-1185">Reference proteome</keyword>
<dbReference type="OrthoDB" id="5912511at2"/>
<organism evidence="4 5">
    <name type="scientific">BD1-7 clade bacterium</name>
    <dbReference type="NCBI Taxonomy" id="2029982"/>
    <lineage>
        <taxon>Bacteria</taxon>
        <taxon>Pseudomonadati</taxon>
        <taxon>Pseudomonadota</taxon>
        <taxon>Gammaproteobacteria</taxon>
        <taxon>Cellvibrionales</taxon>
        <taxon>Spongiibacteraceae</taxon>
        <taxon>BD1-7 clade</taxon>
    </lineage>
</organism>
<dbReference type="Pfam" id="PF00305">
    <property type="entry name" value="Lipoxygenase"/>
    <property type="match status" value="1"/>
</dbReference>
<evidence type="ECO:0000256" key="1">
    <source>
        <dbReference type="ARBA" id="ARBA00022723"/>
    </source>
</evidence>
<reference evidence="4 5" key="1">
    <citation type="submission" date="2019-11" db="EMBL/GenBank/DDBJ databases">
        <authorList>
            <person name="Holert J."/>
        </authorList>
    </citation>
    <scope>NUCLEOTIDE SEQUENCE [LARGE SCALE GENOMIC DNA]</scope>
    <source>
        <strain evidence="4">SB11_3</strain>
    </source>
</reference>
<dbReference type="GO" id="GO:0046872">
    <property type="term" value="F:metal ion binding"/>
    <property type="evidence" value="ECO:0007669"/>
    <property type="project" value="UniProtKB-KW"/>
</dbReference>
<feature type="domain" description="Lipoxygenase" evidence="3">
    <location>
        <begin position="274"/>
        <end position="723"/>
    </location>
</feature>
<dbReference type="Proteomes" id="UP000441399">
    <property type="component" value="Unassembled WGS sequence"/>
</dbReference>
<gene>
    <name evidence="4" type="primary">lox</name>
    <name evidence="4" type="ORF">OPDIPICF_04570</name>
</gene>
<evidence type="ECO:0000256" key="2">
    <source>
        <dbReference type="ARBA" id="ARBA00023002"/>
    </source>
</evidence>
<dbReference type="AlphaFoldDB" id="A0A5S9PHU1"/>
<protein>
    <submittedName>
        <fullName evidence="4">Linoleate 9/13-lipoxygenase</fullName>
        <ecNumber evidence="4">1.13.11.12</ecNumber>
    </submittedName>
</protein>
<keyword evidence="2 4" id="KW-0560">Oxidoreductase</keyword>
<dbReference type="PRINTS" id="PR00087">
    <property type="entry name" value="LIPOXYGENASE"/>
</dbReference>
<dbReference type="EMBL" id="CACSIO010000010">
    <property type="protein sequence ID" value="CAA0103728.1"/>
    <property type="molecule type" value="Genomic_DNA"/>
</dbReference>